<evidence type="ECO:0000313" key="2">
    <source>
        <dbReference type="EMBL" id="OPF17745.1"/>
    </source>
</evidence>
<dbReference type="RefSeq" id="WP_079208811.1">
    <property type="nucleotide sequence ID" value="NZ_MVGR01000004.1"/>
</dbReference>
<dbReference type="Proteomes" id="UP000189835">
    <property type="component" value="Unassembled WGS sequence"/>
</dbReference>
<sequence length="436" mass="49210">MTRKIKVGFYCQNDGYANVDCRFPEKGNPGIGGTEFTEIATVYYLNKFYPEQLEVLLLANLTELLPPSLEVSQVVDVVDAALKSEKTGCDILVFRTSFLTNELIQKIDKLKVKIIARSNNYPTIFELNQIANCPKIECHVCVGQEQLDLLRDHRILEKSTRIFDLFNSENFIPKDKPVKQGNTVVYIGSLIPAKGFHLLARVWPSIIKKRPDTKLIVIGSGKVYNRNQQLGKWGVAEEEYEASFIRPFLSDKNGDIIKSVHFAGLLGEEKIQILQDADVGVVNPTGGTEVCPGSALEIQACGTPVVSAAKWGLLDTVVHGKTGLLGRSDRDLIRNILYLLDNPDVARQFGQNGINFVREKFDYRLIIKEWLELFIDVYNNRPAKPQPMKPNYLYQAKFLREGMRILKNNIPSLRGVPSLVEIKSQIKEILTKILKF</sequence>
<name>A0A1V4BU72_MICAE</name>
<dbReference type="PANTHER" id="PTHR12526:SF630">
    <property type="entry name" value="GLYCOSYLTRANSFERASE"/>
    <property type="match status" value="1"/>
</dbReference>
<accession>A0A1V4BU72</accession>
<dbReference type="SUPFAM" id="SSF53756">
    <property type="entry name" value="UDP-Glycosyltransferase/glycogen phosphorylase"/>
    <property type="match status" value="1"/>
</dbReference>
<evidence type="ECO:0000313" key="3">
    <source>
        <dbReference type="Proteomes" id="UP000189835"/>
    </source>
</evidence>
<dbReference type="Pfam" id="PF00534">
    <property type="entry name" value="Glycos_transf_1"/>
    <property type="match status" value="1"/>
</dbReference>
<dbReference type="Gene3D" id="3.40.50.2000">
    <property type="entry name" value="Glycogen Phosphorylase B"/>
    <property type="match status" value="1"/>
</dbReference>
<gene>
    <name evidence="2" type="ORF">B1L04_17760</name>
</gene>
<dbReference type="EMBL" id="MVGR01000004">
    <property type="protein sequence ID" value="OPF17745.1"/>
    <property type="molecule type" value="Genomic_DNA"/>
</dbReference>
<dbReference type="CDD" id="cd03801">
    <property type="entry name" value="GT4_PimA-like"/>
    <property type="match status" value="1"/>
</dbReference>
<comment type="caution">
    <text evidence="2">The sequence shown here is derived from an EMBL/GenBank/DDBJ whole genome shotgun (WGS) entry which is preliminary data.</text>
</comment>
<evidence type="ECO:0000259" key="1">
    <source>
        <dbReference type="Pfam" id="PF00534"/>
    </source>
</evidence>
<dbReference type="GO" id="GO:0016757">
    <property type="term" value="F:glycosyltransferase activity"/>
    <property type="evidence" value="ECO:0007669"/>
    <property type="project" value="InterPro"/>
</dbReference>
<keyword evidence="2" id="KW-0808">Transferase</keyword>
<dbReference type="PANTHER" id="PTHR12526">
    <property type="entry name" value="GLYCOSYLTRANSFERASE"/>
    <property type="match status" value="1"/>
</dbReference>
<protein>
    <submittedName>
        <fullName evidence="2">Glycosyl transferase family 1</fullName>
    </submittedName>
</protein>
<dbReference type="AlphaFoldDB" id="A0A1V4BU72"/>
<reference evidence="2 3" key="1">
    <citation type="submission" date="2017-02" db="EMBL/GenBank/DDBJ databases">
        <title>Genome sequence of Microcystis aeruginosa KW.</title>
        <authorList>
            <person name="Oh H.-M."/>
            <person name="Ahn C.-Y."/>
            <person name="Jeong H."/>
            <person name="Srivastava A."/>
            <person name="Lee H.-G."/>
            <person name="Kang S.-R."/>
        </authorList>
    </citation>
    <scope>NUCLEOTIDE SEQUENCE [LARGE SCALE GENOMIC DNA]</scope>
    <source>
        <strain evidence="2 3">KW</strain>
    </source>
</reference>
<feature type="domain" description="Glycosyl transferase family 1" evidence="1">
    <location>
        <begin position="170"/>
        <end position="355"/>
    </location>
</feature>
<proteinExistence type="predicted"/>
<organism evidence="2 3">
    <name type="scientific">Microcystis aeruginosa KW</name>
    <dbReference type="NCBI Taxonomy" id="1960155"/>
    <lineage>
        <taxon>Bacteria</taxon>
        <taxon>Bacillati</taxon>
        <taxon>Cyanobacteriota</taxon>
        <taxon>Cyanophyceae</taxon>
        <taxon>Oscillatoriophycideae</taxon>
        <taxon>Chroococcales</taxon>
        <taxon>Microcystaceae</taxon>
        <taxon>Microcystis</taxon>
    </lineage>
</organism>
<dbReference type="InterPro" id="IPR001296">
    <property type="entry name" value="Glyco_trans_1"/>
</dbReference>